<reference evidence="2 3" key="1">
    <citation type="submission" date="2021-03" db="EMBL/GenBank/DDBJ databases">
        <title>Fibrella sp. HMF5405 genome sequencing and assembly.</title>
        <authorList>
            <person name="Kang H."/>
            <person name="Kim H."/>
            <person name="Bae S."/>
            <person name="Joh K."/>
        </authorList>
    </citation>
    <scope>NUCLEOTIDE SEQUENCE [LARGE SCALE GENOMIC DNA]</scope>
    <source>
        <strain evidence="2 3">HMF5405</strain>
    </source>
</reference>
<proteinExistence type="predicted"/>
<evidence type="ECO:0000313" key="3">
    <source>
        <dbReference type="Proteomes" id="UP000664628"/>
    </source>
</evidence>
<keyword evidence="3" id="KW-1185">Reference proteome</keyword>
<sequence>MGRSGQTFRGGRKPDGTTDWLFFQRTSTVDDTSPGTSNAGQTGYSEVLNVPVFSQSEGF</sequence>
<protein>
    <submittedName>
        <fullName evidence="2">Uncharacterized protein</fullName>
    </submittedName>
</protein>
<organism evidence="2 3">
    <name type="scientific">Fibrella forsythiae</name>
    <dbReference type="NCBI Taxonomy" id="2817061"/>
    <lineage>
        <taxon>Bacteria</taxon>
        <taxon>Pseudomonadati</taxon>
        <taxon>Bacteroidota</taxon>
        <taxon>Cytophagia</taxon>
        <taxon>Cytophagales</taxon>
        <taxon>Spirosomataceae</taxon>
        <taxon>Fibrella</taxon>
    </lineage>
</organism>
<dbReference type="EMBL" id="JAFMYW010000001">
    <property type="protein sequence ID" value="MBO0947838.1"/>
    <property type="molecule type" value="Genomic_DNA"/>
</dbReference>
<feature type="compositionally biased region" description="Polar residues" evidence="1">
    <location>
        <begin position="24"/>
        <end position="44"/>
    </location>
</feature>
<name>A0ABS3JCW9_9BACT</name>
<dbReference type="RefSeq" id="WP_207327734.1">
    <property type="nucleotide sequence ID" value="NZ_JAFMYW010000001.1"/>
</dbReference>
<evidence type="ECO:0000313" key="2">
    <source>
        <dbReference type="EMBL" id="MBO0947838.1"/>
    </source>
</evidence>
<accession>A0ABS3JCW9</accession>
<gene>
    <name evidence="2" type="ORF">J2I46_04545</name>
</gene>
<evidence type="ECO:0000256" key="1">
    <source>
        <dbReference type="SAM" id="MobiDB-lite"/>
    </source>
</evidence>
<comment type="caution">
    <text evidence="2">The sequence shown here is derived from an EMBL/GenBank/DDBJ whole genome shotgun (WGS) entry which is preliminary data.</text>
</comment>
<feature type="region of interest" description="Disordered" evidence="1">
    <location>
        <begin position="1"/>
        <end position="59"/>
    </location>
</feature>
<dbReference type="Proteomes" id="UP000664628">
    <property type="component" value="Unassembled WGS sequence"/>
</dbReference>